<dbReference type="Pfam" id="PF13432">
    <property type="entry name" value="TPR_16"/>
    <property type="match status" value="1"/>
</dbReference>
<feature type="region of interest" description="Disordered" evidence="4">
    <location>
        <begin position="398"/>
        <end position="422"/>
    </location>
</feature>
<dbReference type="EMBL" id="BSDZ01000020">
    <property type="protein sequence ID" value="GLI64567.1"/>
    <property type="molecule type" value="Genomic_DNA"/>
</dbReference>
<keyword evidence="1" id="KW-0677">Repeat</keyword>
<keyword evidence="7" id="KW-1185">Reference proteome</keyword>
<keyword evidence="2 3" id="KW-0802">TPR repeat</keyword>
<comment type="caution">
    <text evidence="6">The sequence shown here is derived from an EMBL/GenBank/DDBJ whole genome shotgun (WGS) entry which is preliminary data.</text>
</comment>
<proteinExistence type="predicted"/>
<dbReference type="Pfam" id="PF14559">
    <property type="entry name" value="TPR_19"/>
    <property type="match status" value="1"/>
</dbReference>
<dbReference type="PANTHER" id="PTHR44943">
    <property type="entry name" value="CELLULOSE SYNTHASE OPERON PROTEIN C"/>
    <property type="match status" value="1"/>
</dbReference>
<feature type="region of interest" description="Disordered" evidence="4">
    <location>
        <begin position="82"/>
        <end position="101"/>
    </location>
</feature>
<gene>
    <name evidence="6" type="ORF">VaNZ11_007888</name>
</gene>
<evidence type="ECO:0000256" key="5">
    <source>
        <dbReference type="SAM" id="Phobius"/>
    </source>
</evidence>
<dbReference type="InterPro" id="IPR051685">
    <property type="entry name" value="Ycf3/AcsC/BcsC/TPR_MFPF"/>
</dbReference>
<keyword evidence="5" id="KW-1133">Transmembrane helix</keyword>
<keyword evidence="5" id="KW-0472">Membrane</keyword>
<feature type="compositionally biased region" description="Low complexity" evidence="4">
    <location>
        <begin position="569"/>
        <end position="580"/>
    </location>
</feature>
<reference evidence="6 7" key="1">
    <citation type="journal article" date="2023" name="IScience">
        <title>Expanded male sex-determining region conserved during the evolution of homothallism in the green alga Volvox.</title>
        <authorList>
            <person name="Yamamoto K."/>
            <person name="Matsuzaki R."/>
            <person name="Mahakham W."/>
            <person name="Heman W."/>
            <person name="Sekimoto H."/>
            <person name="Kawachi M."/>
            <person name="Minakuchi Y."/>
            <person name="Toyoda A."/>
            <person name="Nozaki H."/>
        </authorList>
    </citation>
    <scope>NUCLEOTIDE SEQUENCE [LARGE SCALE GENOMIC DNA]</scope>
    <source>
        <strain evidence="6 7">NIES-4468</strain>
    </source>
</reference>
<feature type="compositionally biased region" description="Low complexity" evidence="4">
    <location>
        <begin position="470"/>
        <end position="479"/>
    </location>
</feature>
<evidence type="ECO:0000313" key="6">
    <source>
        <dbReference type="EMBL" id="GLI64567.1"/>
    </source>
</evidence>
<feature type="region of interest" description="Disordered" evidence="4">
    <location>
        <begin position="466"/>
        <end position="494"/>
    </location>
</feature>
<protein>
    <submittedName>
        <fullName evidence="6">Uncharacterized protein</fullName>
    </submittedName>
</protein>
<feature type="repeat" description="TPR" evidence="3">
    <location>
        <begin position="312"/>
        <end position="345"/>
    </location>
</feature>
<feature type="region of interest" description="Disordered" evidence="4">
    <location>
        <begin position="52"/>
        <end position="76"/>
    </location>
</feature>
<name>A0ABQ5S5G1_9CHLO</name>
<evidence type="ECO:0000256" key="2">
    <source>
        <dbReference type="ARBA" id="ARBA00022803"/>
    </source>
</evidence>
<evidence type="ECO:0000313" key="7">
    <source>
        <dbReference type="Proteomes" id="UP001165090"/>
    </source>
</evidence>
<feature type="transmembrane region" description="Helical" evidence="5">
    <location>
        <begin position="214"/>
        <end position="236"/>
    </location>
</feature>
<accession>A0ABQ5S5G1</accession>
<organism evidence="6 7">
    <name type="scientific">Volvox africanus</name>
    <dbReference type="NCBI Taxonomy" id="51714"/>
    <lineage>
        <taxon>Eukaryota</taxon>
        <taxon>Viridiplantae</taxon>
        <taxon>Chlorophyta</taxon>
        <taxon>core chlorophytes</taxon>
        <taxon>Chlorophyceae</taxon>
        <taxon>CS clade</taxon>
        <taxon>Chlamydomonadales</taxon>
        <taxon>Volvocaceae</taxon>
        <taxon>Volvox</taxon>
    </lineage>
</organism>
<feature type="compositionally biased region" description="Low complexity" evidence="4">
    <location>
        <begin position="587"/>
        <end position="599"/>
    </location>
</feature>
<dbReference type="PANTHER" id="PTHR44943:SF4">
    <property type="entry name" value="TPR REPEAT-CONTAINING PROTEIN MJ0798"/>
    <property type="match status" value="1"/>
</dbReference>
<evidence type="ECO:0000256" key="3">
    <source>
        <dbReference type="PROSITE-ProRule" id="PRU00339"/>
    </source>
</evidence>
<dbReference type="PROSITE" id="PS50005">
    <property type="entry name" value="TPR"/>
    <property type="match status" value="1"/>
</dbReference>
<dbReference type="InterPro" id="IPR019734">
    <property type="entry name" value="TPR_rpt"/>
</dbReference>
<dbReference type="SUPFAM" id="SSF48452">
    <property type="entry name" value="TPR-like"/>
    <property type="match status" value="1"/>
</dbReference>
<feature type="region of interest" description="Disordered" evidence="4">
    <location>
        <begin position="569"/>
        <end position="599"/>
    </location>
</feature>
<dbReference type="InterPro" id="IPR011990">
    <property type="entry name" value="TPR-like_helical_dom_sf"/>
</dbReference>
<dbReference type="Gene3D" id="1.25.40.10">
    <property type="entry name" value="Tetratricopeptide repeat domain"/>
    <property type="match status" value="1"/>
</dbReference>
<sequence length="614" mass="64900">MQSQKLNVAVRLQRCPPSLTTIAQVHLLGVASARSGPWRRLSLVVHAAKGFGKPKPTAVNHAGDDEGPARGRKGKAKRVQLQPGNTGLIPNQQRNQPQSQDVLQPQFQTKLLAPEQPSEEEDEFMARLQALKAQGKELAAAAATQDTDAATSITPAIFDAVPSTNGGVSTGEGGIYANPPPLSQTLLTAAGGGAAASDISDPKLRDANIGPSQLGLAAGAIVFIAIFILVAAGDYAPSSRRYSGIKPAQAPPDPIEEKILKGKVSLYEEQLKADPNNDGAAEALATSYARLLQYDKAASLLEKLSTRNPNDAEIWRLLGESSLLSQQPRKAVPAFERAVQLRRQQEQQELQQKAVTGAVVVTQPDLQLLTGLVDAYIASNDYSKAVNTLRDVREELRHRKSEQVAVRQKEEGTQQAAASSGETSVSVAVAAAEEAAAAVASAEAAEASVAAAAAAAEPEMLAAPPLTEDSAAVSTSSESAPPPAPASSGATAASGNAVPSAAVRPLDPVGVDLLTAKVYSAWRGHDQDALATYDELIKAFPEDYRGYLAKGVFLKEKGRKADAARMFLQAPPSRPSSRLASLRRRPSSSSSERLRSQPPWHRNCRTITNYRITC</sequence>
<keyword evidence="5" id="KW-0812">Transmembrane</keyword>
<evidence type="ECO:0000256" key="4">
    <source>
        <dbReference type="SAM" id="MobiDB-lite"/>
    </source>
</evidence>
<evidence type="ECO:0000256" key="1">
    <source>
        <dbReference type="ARBA" id="ARBA00022737"/>
    </source>
</evidence>
<dbReference type="Proteomes" id="UP001165090">
    <property type="component" value="Unassembled WGS sequence"/>
</dbReference>